<organism evidence="2 3">
    <name type="scientific">Tetrahymena thermophila (strain SB210)</name>
    <dbReference type="NCBI Taxonomy" id="312017"/>
    <lineage>
        <taxon>Eukaryota</taxon>
        <taxon>Sar</taxon>
        <taxon>Alveolata</taxon>
        <taxon>Ciliophora</taxon>
        <taxon>Intramacronucleata</taxon>
        <taxon>Oligohymenophorea</taxon>
        <taxon>Hymenostomatida</taxon>
        <taxon>Tetrahymenina</taxon>
        <taxon>Tetrahymenidae</taxon>
        <taxon>Tetrahymena</taxon>
    </lineage>
</organism>
<dbReference type="RefSeq" id="XP_001027822.2">
    <property type="nucleotide sequence ID" value="XM_001027822.2"/>
</dbReference>
<dbReference type="InterPro" id="IPR016024">
    <property type="entry name" value="ARM-type_fold"/>
</dbReference>
<dbReference type="EMBL" id="GG662216">
    <property type="protein sequence ID" value="EAS07580.2"/>
    <property type="molecule type" value="Genomic_DNA"/>
</dbReference>
<sequence length="1543" mass="180425">MSVLDECLQIINQFTEKHTGKVKDIDQSDKCQLINDLKLYLSKINGKKDMNLIENSLSCLQKLQICPNQLVFSIVYELYMYYLRVEESSKSLKQVMNHKLLLILKSKYLEEHHLCNIVNHLDKTTSVLQILSQQDKLSVYIFFLEKIFQGHSNNLNEVIRICSRLAAEDKKDYLEGLGLMIATEYQDNKQQKIKLNNGERIDCISMLIFGLMNKIYNIQTEQQIENENEILEIYNLAIKCIDDFLKNLFRKVIEEGNQASSISVAASTKNKKESHKIQLFLFNFINDICKQLYSQEYSIIPVIFNVFTSILNSYINLSNYQNNHFIIDLTKSILKILYKDTQQITQFSQDMQIIFCQKALKGKKSKYNGSVFCNVCSEIGFFTLKQNEHEISFCQECSNLEITSQHISQIKNLSDLLIKEQIAFLQTLTYLYADTHHKTLNINFLESRSTNIILHFVQQAYNKPINAKNKKITFFLNTLTSQTKLGNPPDSLGSTELDFLDFIYKSKIQTMFAIQDKIEYLLKYIFGLTNDNSSIIRNKSLTILNEIEGFNRSQRFEQYIDIRRRDQQVTVRMTCLKILEQLYMSEDQTQFESDIEYRERKERYFKMIMDRFNDKETQVRGTVLSFISSNLNTIANDNQQKISLIKELVIRVLSDTQEFQIQSLDVLAKIYFPFFQGKQETKKAVKKTKKETKKNQNILNIEEEKTLENIIELQKLYEINTDIMVRIFSHFQENQSDSASILNTMLQISLKILEEFISDKKERRFILEIIEVLSRMKNIFDIYQEFQIFISYFDLLVLERNQIPIANKEQRAETNLCMIIILDIIINMFQRNSIVSNPQIKSSISKIEDKLLNLIQKEGNVQVLKKLVQLSAYSINYSSQDIQKILDIFKQRYAFLKNVSDMQNLSQKINFGDQNESEILIFKITMSMYIVSIYSYHFMKGSFQALSINLKDVLALLLFYLSLPNERIQAASFENISMLWEKEYDLIFSCQDILQEIIVSKSTSAKLLITIYTIFDKYILKHSNQIKKKINTQITVKNSMVEESEENNQRKSIDQELEHITSIIRDLTIKSYEQGLQNPDQMVKKTILRLLNLLVNENLVIFQQVGANIICLVCDPDILIRTLANSIIQEECLRNKYSIDKCLKAGLRKSAVFIDQNYKQFTITEGPEDKCQSLFERINTVLKLKDTPEKDTNIFAKRVCEILNEINEWSYEDHEVAFFIMQLIISLNQITHGDILIFLNGMKSVSDKVYYEVKDFLKRAINNQIDQFDEEDDLENEKAFIKTNILLMCLVTSHILIIQSSLSLGKYQQIDSFIQKLSSSYLEETTILDNQSNNRNSDLQQQLKVKWVKKFNGNRNLLDNFSDLFLEQMRDFDCSNEAQLKMLRKKIKHLFYDYVESDIIKVLDLTYTDTDKNLNSDMKSKETTKLNQRGKPTKAYDISKASTKHRNIQKQNSHKSSNNSESSYHSCKGSKSSNYQDLDYSGVSHKSASSQISNPFKMNLRNRQNVKRYSKIQEDQSDTQSDEDSQQNYKNNKENDDFDDDYA</sequence>
<dbReference type="Proteomes" id="UP000009168">
    <property type="component" value="Unassembled WGS sequence"/>
</dbReference>
<dbReference type="SUPFAM" id="SSF48371">
    <property type="entry name" value="ARM repeat"/>
    <property type="match status" value="1"/>
</dbReference>
<dbReference type="GeneID" id="7839294"/>
<dbReference type="KEGG" id="tet:TTHERM_00678460"/>
<gene>
    <name evidence="2" type="ORF">TTHERM_00678460</name>
</gene>
<feature type="compositionally biased region" description="Low complexity" evidence="1">
    <location>
        <begin position="1454"/>
        <end position="1473"/>
    </location>
</feature>
<reference evidence="3" key="1">
    <citation type="journal article" date="2006" name="PLoS Biol.">
        <title>Macronuclear genome sequence of the ciliate Tetrahymena thermophila, a model eukaryote.</title>
        <authorList>
            <person name="Eisen J.A."/>
            <person name="Coyne R.S."/>
            <person name="Wu M."/>
            <person name="Wu D."/>
            <person name="Thiagarajan M."/>
            <person name="Wortman J.R."/>
            <person name="Badger J.H."/>
            <person name="Ren Q."/>
            <person name="Amedeo P."/>
            <person name="Jones K.M."/>
            <person name="Tallon L.J."/>
            <person name="Delcher A.L."/>
            <person name="Salzberg S.L."/>
            <person name="Silva J.C."/>
            <person name="Haas B.J."/>
            <person name="Majoros W.H."/>
            <person name="Farzad M."/>
            <person name="Carlton J.M."/>
            <person name="Smith R.K. Jr."/>
            <person name="Garg J."/>
            <person name="Pearlman R.E."/>
            <person name="Karrer K.M."/>
            <person name="Sun L."/>
            <person name="Manning G."/>
            <person name="Elde N.C."/>
            <person name="Turkewitz A.P."/>
            <person name="Asai D.J."/>
            <person name="Wilkes D.E."/>
            <person name="Wang Y."/>
            <person name="Cai H."/>
            <person name="Collins K."/>
            <person name="Stewart B.A."/>
            <person name="Lee S.R."/>
            <person name="Wilamowska K."/>
            <person name="Weinberg Z."/>
            <person name="Ruzzo W.L."/>
            <person name="Wloga D."/>
            <person name="Gaertig J."/>
            <person name="Frankel J."/>
            <person name="Tsao C.-C."/>
            <person name="Gorovsky M.A."/>
            <person name="Keeling P.J."/>
            <person name="Waller R.F."/>
            <person name="Patron N.J."/>
            <person name="Cherry J.M."/>
            <person name="Stover N.A."/>
            <person name="Krieger C.J."/>
            <person name="del Toro C."/>
            <person name="Ryder H.F."/>
            <person name="Williamson S.C."/>
            <person name="Barbeau R.A."/>
            <person name="Hamilton E.P."/>
            <person name="Orias E."/>
        </authorList>
    </citation>
    <scope>NUCLEOTIDE SEQUENCE [LARGE SCALE GENOMIC DNA]</scope>
    <source>
        <strain evidence="3">SB210</strain>
    </source>
</reference>
<evidence type="ECO:0000256" key="1">
    <source>
        <dbReference type="SAM" id="MobiDB-lite"/>
    </source>
</evidence>
<dbReference type="InParanoid" id="I7LY34"/>
<evidence type="ECO:0000313" key="3">
    <source>
        <dbReference type="Proteomes" id="UP000009168"/>
    </source>
</evidence>
<protein>
    <submittedName>
        <fullName evidence="2">Uncharacterized protein</fullName>
    </submittedName>
</protein>
<evidence type="ECO:0000313" key="2">
    <source>
        <dbReference type="EMBL" id="EAS07580.2"/>
    </source>
</evidence>
<feature type="compositionally biased region" description="Acidic residues" evidence="1">
    <location>
        <begin position="1515"/>
        <end position="1525"/>
    </location>
</feature>
<name>I7LY34_TETTS</name>
<accession>I7LY34</accession>
<keyword evidence="3" id="KW-1185">Reference proteome</keyword>
<feature type="compositionally biased region" description="Basic and acidic residues" evidence="1">
    <location>
        <begin position="1413"/>
        <end position="1424"/>
    </location>
</feature>
<feature type="region of interest" description="Disordered" evidence="1">
    <location>
        <begin position="1413"/>
        <end position="1543"/>
    </location>
</feature>
<feature type="compositionally biased region" description="Polar residues" evidence="1">
    <location>
        <begin position="1484"/>
        <end position="1496"/>
    </location>
</feature>
<proteinExistence type="predicted"/>